<dbReference type="Pfam" id="PF01625">
    <property type="entry name" value="PMSR"/>
    <property type="match status" value="1"/>
</dbReference>
<dbReference type="NCBIfam" id="TIGR00357">
    <property type="entry name" value="peptide-methionine (R)-S-oxide reductase MsrB"/>
    <property type="match status" value="1"/>
</dbReference>
<dbReference type="InterPro" id="IPR002579">
    <property type="entry name" value="Met_Sox_Rdtase_MsrB_dom"/>
</dbReference>
<evidence type="ECO:0000256" key="3">
    <source>
        <dbReference type="ARBA" id="ARBA00023268"/>
    </source>
</evidence>
<dbReference type="Proteomes" id="UP000256585">
    <property type="component" value="Chromosome"/>
</dbReference>
<dbReference type="AlphaFoldDB" id="A0A3Q9V5G2"/>
<dbReference type="InterPro" id="IPR011057">
    <property type="entry name" value="Mss4-like_sf"/>
</dbReference>
<evidence type="ECO:0000259" key="8">
    <source>
        <dbReference type="PROSITE" id="PS51790"/>
    </source>
</evidence>
<dbReference type="GO" id="GO:0033743">
    <property type="term" value="F:peptide-methionine (R)-S-oxide reductase activity"/>
    <property type="evidence" value="ECO:0007669"/>
    <property type="project" value="UniProtKB-EC"/>
</dbReference>
<dbReference type="GO" id="GO:0008113">
    <property type="term" value="F:peptide-methionine (S)-S-oxide reductase activity"/>
    <property type="evidence" value="ECO:0007669"/>
    <property type="project" value="UniProtKB-UniRule"/>
</dbReference>
<sequence>MINKIYLAGGCFWGLQAYFSKIKGIIKTTVGYVNGNTNDTNYQNIKNTDHAEAVEIEYNDNIINIAEILDRFMLLIDPYSLNRQGNDIGRQYRTGIYYLNDYDRKCANLTIKIYEKNHNNKKTVIEIQKLANFIKAEDYHQNYLDKNPNGYCHINLDILNQPLAKFNKINNDEIQKLNLDELILNIMLNKNTEKPFSSILNENTQSGIYVDIISKEPLFLSEDKYDAGCGWPSFTKPIMTDSIKYELDNSHYMNRIEALSNIQNSHLGHVFNDGPKNKGSLRYCINGATLKFISIKNLENSIYEKYLPYFKEIVNNQK</sequence>
<evidence type="ECO:0000256" key="7">
    <source>
        <dbReference type="HAMAP-Rule" id="MF_01401"/>
    </source>
</evidence>
<dbReference type="OrthoDB" id="4174719at2"/>
<dbReference type="Pfam" id="PF01641">
    <property type="entry name" value="SelR"/>
    <property type="match status" value="1"/>
</dbReference>
<organism evidence="9 10">
    <name type="scientific">Metamycoplasma phocicerebrale</name>
    <dbReference type="NCBI Taxonomy" id="142649"/>
    <lineage>
        <taxon>Bacteria</taxon>
        <taxon>Bacillati</taxon>
        <taxon>Mycoplasmatota</taxon>
        <taxon>Mycoplasmoidales</taxon>
        <taxon>Metamycoplasmataceae</taxon>
        <taxon>Metamycoplasma</taxon>
    </lineage>
</organism>
<proteinExistence type="inferred from homology"/>
<dbReference type="InterPro" id="IPR036509">
    <property type="entry name" value="Met_Sox_Rdtase_MsrA_sf"/>
</dbReference>
<evidence type="ECO:0000256" key="2">
    <source>
        <dbReference type="ARBA" id="ARBA00023002"/>
    </source>
</evidence>
<evidence type="ECO:0000313" key="9">
    <source>
        <dbReference type="EMBL" id="AZZ65530.1"/>
    </source>
</evidence>
<dbReference type="NCBIfam" id="TIGR00401">
    <property type="entry name" value="msrA"/>
    <property type="match status" value="1"/>
</dbReference>
<dbReference type="PANTHER" id="PTHR43774:SF1">
    <property type="entry name" value="PEPTIDE METHIONINE SULFOXIDE REDUCTASE MSRA 2"/>
    <property type="match status" value="1"/>
</dbReference>
<comment type="function">
    <text evidence="7">Has an important function as a repair enzyme for proteins that have been inactivated by oxidation. Catalyzes the reversible oxidation-reduction of methionine sulfoxide in proteins to methionine.</text>
</comment>
<dbReference type="EMBL" id="CP033058">
    <property type="protein sequence ID" value="AZZ65530.1"/>
    <property type="molecule type" value="Genomic_DNA"/>
</dbReference>
<dbReference type="EC" id="1.8.4.11" evidence="7"/>
<keyword evidence="3" id="KW-0511">Multifunctional enzyme</keyword>
<dbReference type="Gene3D" id="2.170.150.20">
    <property type="entry name" value="Peptide methionine sulfoxide reductase"/>
    <property type="match status" value="1"/>
</dbReference>
<dbReference type="Gene3D" id="3.30.1060.10">
    <property type="entry name" value="Peptide methionine sulphoxide reductase MsrA"/>
    <property type="match status" value="1"/>
</dbReference>
<gene>
    <name evidence="7" type="primary">msrA</name>
    <name evidence="9" type="ORF">DMC14_001870</name>
</gene>
<dbReference type="RefSeq" id="WP_116171640.1">
    <property type="nucleotide sequence ID" value="NZ_CP033058.2"/>
</dbReference>
<comment type="catalytic activity">
    <reaction evidence="5">
        <text>L-methionyl-[protein] + [thioredoxin]-disulfide + H2O = L-methionyl-(R)-S-oxide-[protein] + [thioredoxin]-dithiol</text>
        <dbReference type="Rhea" id="RHEA:24164"/>
        <dbReference type="Rhea" id="RHEA-COMP:10698"/>
        <dbReference type="Rhea" id="RHEA-COMP:10700"/>
        <dbReference type="Rhea" id="RHEA-COMP:12313"/>
        <dbReference type="Rhea" id="RHEA-COMP:12314"/>
        <dbReference type="ChEBI" id="CHEBI:15377"/>
        <dbReference type="ChEBI" id="CHEBI:16044"/>
        <dbReference type="ChEBI" id="CHEBI:29950"/>
        <dbReference type="ChEBI" id="CHEBI:45764"/>
        <dbReference type="ChEBI" id="CHEBI:50058"/>
        <dbReference type="EC" id="1.8.4.12"/>
    </reaction>
</comment>
<evidence type="ECO:0000313" key="10">
    <source>
        <dbReference type="Proteomes" id="UP000256585"/>
    </source>
</evidence>
<keyword evidence="2 7" id="KW-0560">Oxidoreductase</keyword>
<keyword evidence="10" id="KW-1185">Reference proteome</keyword>
<evidence type="ECO:0000256" key="5">
    <source>
        <dbReference type="ARBA" id="ARBA00048488"/>
    </source>
</evidence>
<accession>A0A3Q9V5G2</accession>
<dbReference type="PANTHER" id="PTHR43774">
    <property type="entry name" value="PEPTIDE METHIONINE SULFOXIDE REDUCTASE"/>
    <property type="match status" value="1"/>
</dbReference>
<comment type="similarity">
    <text evidence="1 7">Belongs to the MsrA Met sulfoxide reductase family.</text>
</comment>
<evidence type="ECO:0000256" key="6">
    <source>
        <dbReference type="ARBA" id="ARBA00048782"/>
    </source>
</evidence>
<dbReference type="SUPFAM" id="SSF55068">
    <property type="entry name" value="Peptide methionine sulfoxide reductase"/>
    <property type="match status" value="1"/>
</dbReference>
<evidence type="ECO:0000256" key="1">
    <source>
        <dbReference type="ARBA" id="ARBA00005591"/>
    </source>
</evidence>
<feature type="domain" description="MsrB" evidence="8">
    <location>
        <begin position="172"/>
        <end position="295"/>
    </location>
</feature>
<dbReference type="HAMAP" id="MF_01401">
    <property type="entry name" value="MsrA"/>
    <property type="match status" value="1"/>
</dbReference>
<comment type="catalytic activity">
    <reaction evidence="4 7">
        <text>L-methionyl-[protein] + [thioredoxin]-disulfide + H2O = L-methionyl-(S)-S-oxide-[protein] + [thioredoxin]-dithiol</text>
        <dbReference type="Rhea" id="RHEA:14217"/>
        <dbReference type="Rhea" id="RHEA-COMP:10698"/>
        <dbReference type="Rhea" id="RHEA-COMP:10700"/>
        <dbReference type="Rhea" id="RHEA-COMP:12313"/>
        <dbReference type="Rhea" id="RHEA-COMP:12315"/>
        <dbReference type="ChEBI" id="CHEBI:15377"/>
        <dbReference type="ChEBI" id="CHEBI:16044"/>
        <dbReference type="ChEBI" id="CHEBI:29950"/>
        <dbReference type="ChEBI" id="CHEBI:44120"/>
        <dbReference type="ChEBI" id="CHEBI:50058"/>
        <dbReference type="EC" id="1.8.4.11"/>
    </reaction>
</comment>
<feature type="active site" evidence="7">
    <location>
        <position position="11"/>
    </location>
</feature>
<name>A0A3Q9V5G2_9BACT</name>
<dbReference type="PROSITE" id="PS51790">
    <property type="entry name" value="MSRB"/>
    <property type="match status" value="1"/>
</dbReference>
<comment type="catalytic activity">
    <reaction evidence="6 7">
        <text>[thioredoxin]-disulfide + L-methionine + H2O = L-methionine (S)-S-oxide + [thioredoxin]-dithiol</text>
        <dbReference type="Rhea" id="RHEA:19993"/>
        <dbReference type="Rhea" id="RHEA-COMP:10698"/>
        <dbReference type="Rhea" id="RHEA-COMP:10700"/>
        <dbReference type="ChEBI" id="CHEBI:15377"/>
        <dbReference type="ChEBI" id="CHEBI:29950"/>
        <dbReference type="ChEBI" id="CHEBI:50058"/>
        <dbReference type="ChEBI" id="CHEBI:57844"/>
        <dbReference type="ChEBI" id="CHEBI:58772"/>
        <dbReference type="EC" id="1.8.4.11"/>
    </reaction>
</comment>
<dbReference type="KEGG" id="mphc:DMC14_001870"/>
<evidence type="ECO:0000256" key="4">
    <source>
        <dbReference type="ARBA" id="ARBA00047806"/>
    </source>
</evidence>
<protein>
    <recommendedName>
        <fullName evidence="7">Peptide methionine sulfoxide reductase MsrA</fullName>
        <shortName evidence="7">Protein-methionine-S-oxide reductase</shortName>
        <ecNumber evidence="7">1.8.4.11</ecNumber>
    </recommendedName>
    <alternativeName>
        <fullName evidence="7">Peptide-methionine (S)-S-oxide reductase</fullName>
        <shortName evidence="7">Peptide Met(O) reductase</shortName>
    </alternativeName>
</protein>
<dbReference type="InterPro" id="IPR002569">
    <property type="entry name" value="Met_Sox_Rdtase_MsrA_dom"/>
</dbReference>
<reference evidence="9" key="1">
    <citation type="submission" date="2019-03" db="EMBL/GenBank/DDBJ databases">
        <title>Draft Sequence and Annotation of the Mycoplasma phocicerebrale Strain 1049T Genome.</title>
        <authorList>
            <person name="Frasca S.Jr."/>
            <person name="Kutish G.F."/>
            <person name="Castellanos Gell J."/>
            <person name="Michaels D.L."/>
            <person name="Brown D.R."/>
        </authorList>
    </citation>
    <scope>NUCLEOTIDE SEQUENCE</scope>
    <source>
        <strain evidence="9">1049</strain>
    </source>
</reference>
<dbReference type="SUPFAM" id="SSF51316">
    <property type="entry name" value="Mss4-like"/>
    <property type="match status" value="1"/>
</dbReference>
<dbReference type="GO" id="GO:0033744">
    <property type="term" value="F:L-methionine:thioredoxin-disulfide S-oxidoreductase activity"/>
    <property type="evidence" value="ECO:0007669"/>
    <property type="project" value="RHEA"/>
</dbReference>